<dbReference type="Proteomes" id="UP000257080">
    <property type="component" value="Unassembled WGS sequence"/>
</dbReference>
<protein>
    <recommendedName>
        <fullName evidence="4">DUF3151 domain-containing protein</fullName>
    </recommendedName>
</protein>
<feature type="region of interest" description="Disordered" evidence="1">
    <location>
        <begin position="1"/>
        <end position="32"/>
    </location>
</feature>
<evidence type="ECO:0000313" key="3">
    <source>
        <dbReference type="Proteomes" id="UP000257080"/>
    </source>
</evidence>
<organism evidence="2 3">
    <name type="scientific">Subtercola boreus</name>
    <dbReference type="NCBI Taxonomy" id="120213"/>
    <lineage>
        <taxon>Bacteria</taxon>
        <taxon>Bacillati</taxon>
        <taxon>Actinomycetota</taxon>
        <taxon>Actinomycetes</taxon>
        <taxon>Micrococcales</taxon>
        <taxon>Microbacteriaceae</taxon>
        <taxon>Subtercola</taxon>
    </lineage>
</organism>
<reference evidence="2 3" key="1">
    <citation type="submission" date="2017-04" db="EMBL/GenBank/DDBJ databases">
        <title>Comparative genome analysis of Subtercola boreus.</title>
        <authorList>
            <person name="Cho Y.-J."/>
            <person name="Cho A."/>
            <person name="Kim O.-S."/>
            <person name="Lee J.-I."/>
        </authorList>
    </citation>
    <scope>NUCLEOTIDE SEQUENCE [LARGE SCALE GENOMIC DNA]</scope>
    <source>
        <strain evidence="2 3">P28004</strain>
    </source>
</reference>
<accession>A0A3E0W6V4</accession>
<feature type="compositionally biased region" description="Low complexity" evidence="1">
    <location>
        <begin position="147"/>
        <end position="163"/>
    </location>
</feature>
<dbReference type="EMBL" id="NBXE01000035">
    <property type="protein sequence ID" value="RFA24890.1"/>
    <property type="molecule type" value="Genomic_DNA"/>
</dbReference>
<feature type="region of interest" description="Disordered" evidence="1">
    <location>
        <begin position="142"/>
        <end position="163"/>
    </location>
</feature>
<sequence length="163" mass="17305">MTGENLLGVPPTLLSSDEVGESLSANPTGDAPQSAELEALVRRHPTSSLVWALLSDRAFEAGQILPSYAYARVGYHRGLDALRKGGWRGQGPVPWSHEPNRGVLRSLYALRRAAGAIGENDEVVRLTEFLNGADATAAEAIENEQYAADPATPASSAAPSERL</sequence>
<evidence type="ECO:0000256" key="1">
    <source>
        <dbReference type="SAM" id="MobiDB-lite"/>
    </source>
</evidence>
<evidence type="ECO:0008006" key="4">
    <source>
        <dbReference type="Google" id="ProtNLM"/>
    </source>
</evidence>
<dbReference type="RefSeq" id="WP_116419791.1">
    <property type="nucleotide sequence ID" value="NZ_NBXC01000030.1"/>
</dbReference>
<dbReference type="OrthoDB" id="3826919at2"/>
<comment type="caution">
    <text evidence="2">The sequence shown here is derived from an EMBL/GenBank/DDBJ whole genome shotgun (WGS) entry which is preliminary data.</text>
</comment>
<dbReference type="PIRSF" id="PIRSF017349">
    <property type="entry name" value="UCP017349"/>
    <property type="match status" value="1"/>
</dbReference>
<name>A0A3E0W6V4_9MICO</name>
<proteinExistence type="predicted"/>
<gene>
    <name evidence="2" type="ORF">B7R25_15095</name>
</gene>
<dbReference type="AlphaFoldDB" id="A0A3E0W6V4"/>
<evidence type="ECO:0000313" key="2">
    <source>
        <dbReference type="EMBL" id="RFA24890.1"/>
    </source>
</evidence>
<dbReference type="InterPro" id="IPR014487">
    <property type="entry name" value="DUF3151"/>
</dbReference>
<dbReference type="Pfam" id="PF11349">
    <property type="entry name" value="DUF3151"/>
    <property type="match status" value="1"/>
</dbReference>